<proteinExistence type="predicted"/>
<dbReference type="PROSITE" id="PS50032">
    <property type="entry name" value="KA1"/>
    <property type="match status" value="1"/>
</dbReference>
<organism evidence="10 11">
    <name type="scientific">Triparma laevis f. inornata</name>
    <dbReference type="NCBI Taxonomy" id="1714386"/>
    <lineage>
        <taxon>Eukaryota</taxon>
        <taxon>Sar</taxon>
        <taxon>Stramenopiles</taxon>
        <taxon>Ochrophyta</taxon>
        <taxon>Bolidophyceae</taxon>
        <taxon>Parmales</taxon>
        <taxon>Triparmaceae</taxon>
        <taxon>Triparma</taxon>
    </lineage>
</organism>
<protein>
    <recommendedName>
        <fullName evidence="1">non-specific serine/threonine protein kinase</fullName>
        <ecNumber evidence="1">2.7.11.1</ecNumber>
    </recommendedName>
</protein>
<name>A0A9W7EQG1_9STRA</name>
<dbReference type="Pfam" id="PF02149">
    <property type="entry name" value="KA1"/>
    <property type="match status" value="1"/>
</dbReference>
<evidence type="ECO:0000256" key="1">
    <source>
        <dbReference type="ARBA" id="ARBA00012513"/>
    </source>
</evidence>
<evidence type="ECO:0000256" key="7">
    <source>
        <dbReference type="ARBA" id="ARBA00047899"/>
    </source>
</evidence>
<evidence type="ECO:0000256" key="2">
    <source>
        <dbReference type="ARBA" id="ARBA00022527"/>
    </source>
</evidence>
<comment type="catalytic activity">
    <reaction evidence="7">
        <text>L-threonyl-[protein] + ATP = O-phospho-L-threonyl-[protein] + ADP + H(+)</text>
        <dbReference type="Rhea" id="RHEA:46608"/>
        <dbReference type="Rhea" id="RHEA-COMP:11060"/>
        <dbReference type="Rhea" id="RHEA-COMP:11605"/>
        <dbReference type="ChEBI" id="CHEBI:15378"/>
        <dbReference type="ChEBI" id="CHEBI:30013"/>
        <dbReference type="ChEBI" id="CHEBI:30616"/>
        <dbReference type="ChEBI" id="CHEBI:61977"/>
        <dbReference type="ChEBI" id="CHEBI:456216"/>
        <dbReference type="EC" id="2.7.11.1"/>
    </reaction>
</comment>
<dbReference type="GO" id="GO:0004674">
    <property type="term" value="F:protein serine/threonine kinase activity"/>
    <property type="evidence" value="ECO:0007669"/>
    <property type="project" value="UniProtKB-KW"/>
</dbReference>
<evidence type="ECO:0000313" key="10">
    <source>
        <dbReference type="EMBL" id="GMH87017.1"/>
    </source>
</evidence>
<dbReference type="InterPro" id="IPR001772">
    <property type="entry name" value="KA1_dom"/>
</dbReference>
<accession>A0A9W7EQG1</accession>
<evidence type="ECO:0000256" key="6">
    <source>
        <dbReference type="ARBA" id="ARBA00022840"/>
    </source>
</evidence>
<keyword evidence="2" id="KW-0723">Serine/threonine-protein kinase</keyword>
<dbReference type="SUPFAM" id="SSF103243">
    <property type="entry name" value="KA1-like"/>
    <property type="match status" value="1"/>
</dbReference>
<dbReference type="AlphaFoldDB" id="A0A9W7EQG1"/>
<feature type="domain" description="KA1" evidence="9">
    <location>
        <begin position="17"/>
        <end position="65"/>
    </location>
</feature>
<dbReference type="EMBL" id="BLQM01000386">
    <property type="protein sequence ID" value="GMH87017.1"/>
    <property type="molecule type" value="Genomic_DNA"/>
</dbReference>
<dbReference type="EC" id="2.7.11.1" evidence="1"/>
<keyword evidence="4" id="KW-0547">Nucleotide-binding</keyword>
<sequence length="98" mass="10812">MRIITSEHDGYAPNPNLCSSKYAIKIGLTLYKVQHSIYLLDFQKMNGDAFTFMSLCASIITELKTLSAANKLQQQQQQAAMLAMQQQKAQLSGSAPKG</sequence>
<evidence type="ECO:0000256" key="5">
    <source>
        <dbReference type="ARBA" id="ARBA00022777"/>
    </source>
</evidence>
<comment type="catalytic activity">
    <reaction evidence="8">
        <text>L-seryl-[protein] + ATP = O-phospho-L-seryl-[protein] + ADP + H(+)</text>
        <dbReference type="Rhea" id="RHEA:17989"/>
        <dbReference type="Rhea" id="RHEA-COMP:9863"/>
        <dbReference type="Rhea" id="RHEA-COMP:11604"/>
        <dbReference type="ChEBI" id="CHEBI:15378"/>
        <dbReference type="ChEBI" id="CHEBI:29999"/>
        <dbReference type="ChEBI" id="CHEBI:30616"/>
        <dbReference type="ChEBI" id="CHEBI:83421"/>
        <dbReference type="ChEBI" id="CHEBI:456216"/>
        <dbReference type="EC" id="2.7.11.1"/>
    </reaction>
</comment>
<evidence type="ECO:0000259" key="9">
    <source>
        <dbReference type="PROSITE" id="PS50032"/>
    </source>
</evidence>
<evidence type="ECO:0000313" key="11">
    <source>
        <dbReference type="Proteomes" id="UP001162640"/>
    </source>
</evidence>
<reference evidence="11" key="1">
    <citation type="journal article" date="2023" name="Commun. Biol.">
        <title>Genome analysis of Parmales, the sister group of diatoms, reveals the evolutionary specialization of diatoms from phago-mixotrophs to photoautotrophs.</title>
        <authorList>
            <person name="Ban H."/>
            <person name="Sato S."/>
            <person name="Yoshikawa S."/>
            <person name="Yamada K."/>
            <person name="Nakamura Y."/>
            <person name="Ichinomiya M."/>
            <person name="Sato N."/>
            <person name="Blanc-Mathieu R."/>
            <person name="Endo H."/>
            <person name="Kuwata A."/>
            <person name="Ogata H."/>
        </authorList>
    </citation>
    <scope>NUCLEOTIDE SEQUENCE [LARGE SCALE GENOMIC DNA]</scope>
</reference>
<evidence type="ECO:0000256" key="3">
    <source>
        <dbReference type="ARBA" id="ARBA00022679"/>
    </source>
</evidence>
<keyword evidence="6" id="KW-0067">ATP-binding</keyword>
<comment type="caution">
    <text evidence="10">The sequence shown here is derived from an EMBL/GenBank/DDBJ whole genome shotgun (WGS) entry which is preliminary data.</text>
</comment>
<keyword evidence="3" id="KW-0808">Transferase</keyword>
<gene>
    <name evidence="10" type="ORF">TL16_g10727</name>
</gene>
<dbReference type="Proteomes" id="UP001162640">
    <property type="component" value="Unassembled WGS sequence"/>
</dbReference>
<dbReference type="GO" id="GO:0005524">
    <property type="term" value="F:ATP binding"/>
    <property type="evidence" value="ECO:0007669"/>
    <property type="project" value="UniProtKB-KW"/>
</dbReference>
<dbReference type="InterPro" id="IPR028375">
    <property type="entry name" value="KA1/Ssp2_C"/>
</dbReference>
<evidence type="ECO:0000256" key="8">
    <source>
        <dbReference type="ARBA" id="ARBA00048679"/>
    </source>
</evidence>
<keyword evidence="5" id="KW-0418">Kinase</keyword>
<dbReference type="Gene3D" id="3.30.310.80">
    <property type="entry name" value="Kinase associated domain 1, KA1"/>
    <property type="match status" value="1"/>
</dbReference>
<evidence type="ECO:0000256" key="4">
    <source>
        <dbReference type="ARBA" id="ARBA00022741"/>
    </source>
</evidence>